<comment type="caution">
    <text evidence="1">The sequence shown here is derived from an EMBL/GenBank/DDBJ whole genome shotgun (WGS) entry which is preliminary data.</text>
</comment>
<dbReference type="EMBL" id="BARW01013124">
    <property type="protein sequence ID" value="GAI76413.1"/>
    <property type="molecule type" value="Genomic_DNA"/>
</dbReference>
<name>X1R778_9ZZZZ</name>
<reference evidence="1" key="1">
    <citation type="journal article" date="2014" name="Front. Microbiol.">
        <title>High frequency of phylogenetically diverse reductive dehalogenase-homologous genes in deep subseafloor sedimentary metagenomes.</title>
        <authorList>
            <person name="Kawai M."/>
            <person name="Futagami T."/>
            <person name="Toyoda A."/>
            <person name="Takaki Y."/>
            <person name="Nishi S."/>
            <person name="Hori S."/>
            <person name="Arai W."/>
            <person name="Tsubouchi T."/>
            <person name="Morono Y."/>
            <person name="Uchiyama I."/>
            <person name="Ito T."/>
            <person name="Fujiyama A."/>
            <person name="Inagaki F."/>
            <person name="Takami H."/>
        </authorList>
    </citation>
    <scope>NUCLEOTIDE SEQUENCE</scope>
    <source>
        <strain evidence="1">Expedition CK06-06</strain>
    </source>
</reference>
<protein>
    <submittedName>
        <fullName evidence="1">Uncharacterized protein</fullName>
    </submittedName>
</protein>
<feature type="non-terminal residue" evidence="1">
    <location>
        <position position="121"/>
    </location>
</feature>
<accession>X1R778</accession>
<sequence length="121" mass="14246">MNMHTDENSRGYFDYRERINDENEIKFDIDNEIIVNSEASIKIKFTSKKEYPRRTLFRFVIPYGWEPMNLKNEFCSIVASIKGKIKKTHSSLMLGYIINDPMKSGDYIEFNYNPTKSVNTA</sequence>
<evidence type="ECO:0000313" key="1">
    <source>
        <dbReference type="EMBL" id="GAI76413.1"/>
    </source>
</evidence>
<gene>
    <name evidence="1" type="ORF">S12H4_24272</name>
</gene>
<proteinExistence type="predicted"/>
<dbReference type="AlphaFoldDB" id="X1R778"/>
<organism evidence="1">
    <name type="scientific">marine sediment metagenome</name>
    <dbReference type="NCBI Taxonomy" id="412755"/>
    <lineage>
        <taxon>unclassified sequences</taxon>
        <taxon>metagenomes</taxon>
        <taxon>ecological metagenomes</taxon>
    </lineage>
</organism>